<dbReference type="Proteomes" id="UP000770717">
    <property type="component" value="Unassembled WGS sequence"/>
</dbReference>
<dbReference type="GO" id="GO:0051016">
    <property type="term" value="P:barbed-end actin filament capping"/>
    <property type="evidence" value="ECO:0007669"/>
    <property type="project" value="UniProtKB-UniRule"/>
</dbReference>
<dbReference type="GO" id="GO:0046872">
    <property type="term" value="F:metal ion binding"/>
    <property type="evidence" value="ECO:0007669"/>
    <property type="project" value="UniProtKB-KW"/>
</dbReference>
<gene>
    <name evidence="15" type="ORF">GDO78_022195</name>
</gene>
<organism evidence="15 16">
    <name type="scientific">Eleutherodactylus coqui</name>
    <name type="common">Puerto Rican coqui</name>
    <dbReference type="NCBI Taxonomy" id="57060"/>
    <lineage>
        <taxon>Eukaryota</taxon>
        <taxon>Metazoa</taxon>
        <taxon>Chordata</taxon>
        <taxon>Craniata</taxon>
        <taxon>Vertebrata</taxon>
        <taxon>Euteleostomi</taxon>
        <taxon>Amphibia</taxon>
        <taxon>Batrachia</taxon>
        <taxon>Anura</taxon>
        <taxon>Neobatrachia</taxon>
        <taxon>Hyloidea</taxon>
        <taxon>Eleutherodactylidae</taxon>
        <taxon>Eleutherodactylinae</taxon>
        <taxon>Eleutherodactylus</taxon>
        <taxon>Eleutherodactylus</taxon>
    </lineage>
</organism>
<evidence type="ECO:0000313" key="16">
    <source>
        <dbReference type="Proteomes" id="UP000770717"/>
    </source>
</evidence>
<evidence type="ECO:0000256" key="11">
    <source>
        <dbReference type="ARBA" id="ARBA00023212"/>
    </source>
</evidence>
<sequence>MLTGSCRTSHWPMHKRQYGRLSGGLDSSKDEITASAFLSAQLDEEMGGGPVQVIIIYDFWAALGGKAPYRTSGRLKDKLNAHPPRLFACSNRTGRFIIEEVPGEITQDDLATDDVMLLDTWDQVFVWIGNEAQEEEKKEALSSASKYIATDPSSRDKRTPIAVIKQGFEPPTFTGWFLGWDCDFWAVDPLEKALAELNM</sequence>
<dbReference type="PANTHER" id="PTHR11977:SF29">
    <property type="entry name" value="GELSOLIN"/>
    <property type="match status" value="1"/>
</dbReference>
<keyword evidence="10 13" id="KW-0009">Actin-binding</keyword>
<dbReference type="GO" id="GO:0005737">
    <property type="term" value="C:cytoplasm"/>
    <property type="evidence" value="ECO:0007669"/>
    <property type="project" value="UniProtKB-UniRule"/>
</dbReference>
<evidence type="ECO:0000256" key="6">
    <source>
        <dbReference type="ARBA" id="ARBA00022723"/>
    </source>
</evidence>
<evidence type="ECO:0000313" key="15">
    <source>
        <dbReference type="EMBL" id="KAG9463214.1"/>
    </source>
</evidence>
<keyword evidence="7" id="KW-0677">Repeat</keyword>
<evidence type="ECO:0000256" key="1">
    <source>
        <dbReference type="ARBA" id="ARBA00004245"/>
    </source>
</evidence>
<dbReference type="GO" id="GO:0051015">
    <property type="term" value="F:actin filament binding"/>
    <property type="evidence" value="ECO:0007669"/>
    <property type="project" value="UniProtKB-UniRule"/>
</dbReference>
<dbReference type="InterPro" id="IPR007122">
    <property type="entry name" value="Villin/Gelsolin"/>
</dbReference>
<keyword evidence="8" id="KW-0970">Cilium biogenesis/degradation</keyword>
<evidence type="ECO:0000256" key="13">
    <source>
        <dbReference type="RuleBase" id="RU367130"/>
    </source>
</evidence>
<evidence type="ECO:0000256" key="7">
    <source>
        <dbReference type="ARBA" id="ARBA00022737"/>
    </source>
</evidence>
<dbReference type="GO" id="GO:0060271">
    <property type="term" value="P:cilium assembly"/>
    <property type="evidence" value="ECO:0007669"/>
    <property type="project" value="UniProtKB-UniRule"/>
</dbReference>
<protein>
    <recommendedName>
        <fullName evidence="3 13">Gelsolin</fullName>
        <shortName evidence="13">ADF</shortName>
    </recommendedName>
    <alternativeName>
        <fullName evidence="13">Actin-depolymerizing factor</fullName>
    </alternativeName>
</protein>
<name>A0A8J6B4W3_ELECQ</name>
<dbReference type="PRINTS" id="PR00597">
    <property type="entry name" value="GELSOLIN"/>
</dbReference>
<accession>A0A8J6B4W3</accession>
<comment type="similarity">
    <text evidence="2 13">Belongs to the villin/gelsolin family.</text>
</comment>
<proteinExistence type="inferred from homology"/>
<keyword evidence="5 13" id="KW-0963">Cytoplasm</keyword>
<keyword evidence="4 13" id="KW-0117">Actin capping</keyword>
<dbReference type="OrthoDB" id="6375767at2759"/>
<feature type="domain" description="Gelsolin-like" evidence="14">
    <location>
        <begin position="98"/>
        <end position="173"/>
    </location>
</feature>
<dbReference type="PANTHER" id="PTHR11977">
    <property type="entry name" value="VILLIN"/>
    <property type="match status" value="1"/>
</dbReference>
<evidence type="ECO:0000256" key="9">
    <source>
        <dbReference type="ARBA" id="ARBA00022837"/>
    </source>
</evidence>
<dbReference type="Gene3D" id="3.40.20.10">
    <property type="entry name" value="Severin"/>
    <property type="match status" value="1"/>
</dbReference>
<comment type="caution">
    <text evidence="15">The sequence shown here is derived from an EMBL/GenBank/DDBJ whole genome shotgun (WGS) entry which is preliminary data.</text>
</comment>
<evidence type="ECO:0000256" key="3">
    <source>
        <dbReference type="ARBA" id="ARBA00018797"/>
    </source>
</evidence>
<evidence type="ECO:0000259" key="14">
    <source>
        <dbReference type="Pfam" id="PF00626"/>
    </source>
</evidence>
<dbReference type="GO" id="GO:0008154">
    <property type="term" value="P:actin polymerization or depolymerization"/>
    <property type="evidence" value="ECO:0007669"/>
    <property type="project" value="TreeGrafter"/>
</dbReference>
<evidence type="ECO:0000256" key="8">
    <source>
        <dbReference type="ARBA" id="ARBA00022794"/>
    </source>
</evidence>
<keyword evidence="16" id="KW-1185">Reference proteome</keyword>
<dbReference type="GO" id="GO:0005615">
    <property type="term" value="C:extracellular space"/>
    <property type="evidence" value="ECO:0007669"/>
    <property type="project" value="TreeGrafter"/>
</dbReference>
<reference evidence="15" key="1">
    <citation type="thesis" date="2020" institute="ProQuest LLC" country="789 East Eisenhower Parkway, Ann Arbor, MI, USA">
        <title>Comparative Genomics and Chromosome Evolution.</title>
        <authorList>
            <person name="Mudd A.B."/>
        </authorList>
    </citation>
    <scope>NUCLEOTIDE SEQUENCE</scope>
    <source>
        <strain evidence="15">HN-11 Male</strain>
        <tissue evidence="15">Kidney and liver</tissue>
    </source>
</reference>
<comment type="subcellular location">
    <subcellularLocation>
        <location evidence="1 13">Cytoplasm</location>
        <location evidence="1 13">Cytoskeleton</location>
    </subcellularLocation>
</comment>
<dbReference type="Pfam" id="PF00626">
    <property type="entry name" value="Gelsolin"/>
    <property type="match status" value="1"/>
</dbReference>
<dbReference type="SUPFAM" id="SSF55753">
    <property type="entry name" value="Actin depolymerizing proteins"/>
    <property type="match status" value="2"/>
</dbReference>
<dbReference type="InterPro" id="IPR007123">
    <property type="entry name" value="Gelsolin-like_dom"/>
</dbReference>
<evidence type="ECO:0000256" key="4">
    <source>
        <dbReference type="ARBA" id="ARBA00022467"/>
    </source>
</evidence>
<keyword evidence="9" id="KW-0106">Calcium</keyword>
<keyword evidence="6" id="KW-0479">Metal-binding</keyword>
<evidence type="ECO:0000256" key="2">
    <source>
        <dbReference type="ARBA" id="ARBA00008418"/>
    </source>
</evidence>
<dbReference type="GO" id="GO:0007417">
    <property type="term" value="P:central nervous system development"/>
    <property type="evidence" value="ECO:0007669"/>
    <property type="project" value="TreeGrafter"/>
</dbReference>
<dbReference type="InterPro" id="IPR029006">
    <property type="entry name" value="ADF-H/Gelsolin-like_dom_sf"/>
</dbReference>
<dbReference type="GO" id="GO:0051014">
    <property type="term" value="P:actin filament severing"/>
    <property type="evidence" value="ECO:0007669"/>
    <property type="project" value="UniProtKB-UniRule"/>
</dbReference>
<dbReference type="FunFam" id="3.40.20.10:FF:000005">
    <property type="entry name" value="Gelsolin"/>
    <property type="match status" value="1"/>
</dbReference>
<dbReference type="GO" id="GO:0005546">
    <property type="term" value="F:phosphatidylinositol-4,5-bisphosphate binding"/>
    <property type="evidence" value="ECO:0007669"/>
    <property type="project" value="TreeGrafter"/>
</dbReference>
<comment type="function">
    <text evidence="12 13">Calcium-regulated, actin-modulating protein that binds to the plus (or barbed) ends of actin monomers or filaments, preventing monomer exchange (end-blocking or capping). It can promote the assembly of monomers into filaments (nucleation) as well as sever filaments already formed. Plays a role in ciliogenesis.</text>
</comment>
<dbReference type="CDD" id="cd11291">
    <property type="entry name" value="gelsolin_S6_like"/>
    <property type="match status" value="1"/>
</dbReference>
<evidence type="ECO:0000256" key="5">
    <source>
        <dbReference type="ARBA" id="ARBA00022490"/>
    </source>
</evidence>
<evidence type="ECO:0000256" key="10">
    <source>
        <dbReference type="ARBA" id="ARBA00023203"/>
    </source>
</evidence>
<keyword evidence="11" id="KW-0206">Cytoskeleton</keyword>
<dbReference type="AlphaFoldDB" id="A0A8J6B4W3"/>
<dbReference type="SMART" id="SM00262">
    <property type="entry name" value="GEL"/>
    <property type="match status" value="1"/>
</dbReference>
<dbReference type="EMBL" id="WNTK01007667">
    <property type="protein sequence ID" value="KAG9463214.1"/>
    <property type="molecule type" value="Genomic_DNA"/>
</dbReference>
<dbReference type="GO" id="GO:0015629">
    <property type="term" value="C:actin cytoskeleton"/>
    <property type="evidence" value="ECO:0007669"/>
    <property type="project" value="TreeGrafter"/>
</dbReference>
<evidence type="ECO:0000256" key="12">
    <source>
        <dbReference type="ARBA" id="ARBA00025132"/>
    </source>
</evidence>